<feature type="signal peptide" evidence="1">
    <location>
        <begin position="1"/>
        <end position="26"/>
    </location>
</feature>
<accession>A0ABW1ZJI0</accession>
<dbReference type="PANTHER" id="PTHR30251:SF4">
    <property type="entry name" value="SLR1668 PROTEIN"/>
    <property type="match status" value="1"/>
</dbReference>
<dbReference type="InterPro" id="IPR008962">
    <property type="entry name" value="PapD-like_sf"/>
</dbReference>
<reference evidence="4" key="1">
    <citation type="journal article" date="2019" name="Int. J. Syst. Evol. Microbiol.">
        <title>The Global Catalogue of Microorganisms (GCM) 10K type strain sequencing project: providing services to taxonomists for standard genome sequencing and annotation.</title>
        <authorList>
            <consortium name="The Broad Institute Genomics Platform"/>
            <consortium name="The Broad Institute Genome Sequencing Center for Infectious Disease"/>
            <person name="Wu L."/>
            <person name="Ma J."/>
        </authorList>
    </citation>
    <scope>NUCLEOTIDE SEQUENCE [LARGE SCALE GENOMIC DNA]</scope>
    <source>
        <strain evidence="4">CCUG 63830</strain>
    </source>
</reference>
<evidence type="ECO:0000259" key="2">
    <source>
        <dbReference type="Pfam" id="PF00345"/>
    </source>
</evidence>
<dbReference type="EMBL" id="JBHSWB010000001">
    <property type="protein sequence ID" value="MFC6661074.1"/>
    <property type="molecule type" value="Genomic_DNA"/>
</dbReference>
<evidence type="ECO:0000256" key="1">
    <source>
        <dbReference type="SAM" id="SignalP"/>
    </source>
</evidence>
<keyword evidence="1" id="KW-0732">Signal</keyword>
<dbReference type="InterPro" id="IPR016147">
    <property type="entry name" value="Pili_assmbl_chaperone_N"/>
</dbReference>
<sequence length="234" mass="24868">MKRFALATLTLLGAAAAQNFSLSPTAFNLDPARTNTAQVRLQNPGSTPLKFQVEVRKWTTENGQHVYSATRDVVVNPASFTLGPGESQVIRLGLLKKAGADELTYRVFVQQVPAEGTATQQVSSGSANMSLAQLVRLSLPVYVTPANSAPKVSFRARQNGGDLTLDVVNAGNQHQTFRALSVVVGGQEVKLGSAAVLGRSTLSLPLKGVKASGPLEVRYTDTNDKEGRETLPLP</sequence>
<comment type="caution">
    <text evidence="3">The sequence shown here is derived from an EMBL/GenBank/DDBJ whole genome shotgun (WGS) entry which is preliminary data.</text>
</comment>
<dbReference type="InterPro" id="IPR013783">
    <property type="entry name" value="Ig-like_fold"/>
</dbReference>
<dbReference type="Gene3D" id="2.60.40.10">
    <property type="entry name" value="Immunoglobulins"/>
    <property type="match status" value="2"/>
</dbReference>
<evidence type="ECO:0000313" key="4">
    <source>
        <dbReference type="Proteomes" id="UP001596317"/>
    </source>
</evidence>
<gene>
    <name evidence="3" type="ORF">ACFP90_12535</name>
</gene>
<dbReference type="PANTHER" id="PTHR30251">
    <property type="entry name" value="PILUS ASSEMBLY CHAPERONE"/>
    <property type="match status" value="1"/>
</dbReference>
<feature type="chain" id="PRO_5046400135" evidence="1">
    <location>
        <begin position="27"/>
        <end position="234"/>
    </location>
</feature>
<proteinExistence type="predicted"/>
<dbReference type="SUPFAM" id="SSF49354">
    <property type="entry name" value="PapD-like"/>
    <property type="match status" value="1"/>
</dbReference>
<feature type="domain" description="Pili assembly chaperone N-terminal" evidence="2">
    <location>
        <begin position="31"/>
        <end position="146"/>
    </location>
</feature>
<organism evidence="3 4">
    <name type="scientific">Deinococcus multiflagellatus</name>
    <dbReference type="NCBI Taxonomy" id="1656887"/>
    <lineage>
        <taxon>Bacteria</taxon>
        <taxon>Thermotogati</taxon>
        <taxon>Deinococcota</taxon>
        <taxon>Deinococci</taxon>
        <taxon>Deinococcales</taxon>
        <taxon>Deinococcaceae</taxon>
        <taxon>Deinococcus</taxon>
    </lineage>
</organism>
<dbReference type="Proteomes" id="UP001596317">
    <property type="component" value="Unassembled WGS sequence"/>
</dbReference>
<keyword evidence="4" id="KW-1185">Reference proteome</keyword>
<name>A0ABW1ZJI0_9DEIO</name>
<evidence type="ECO:0000313" key="3">
    <source>
        <dbReference type="EMBL" id="MFC6661074.1"/>
    </source>
</evidence>
<dbReference type="Pfam" id="PF00345">
    <property type="entry name" value="PapD_N"/>
    <property type="match status" value="1"/>
</dbReference>
<dbReference type="RefSeq" id="WP_224612713.1">
    <property type="nucleotide sequence ID" value="NZ_JAIQXV010000033.1"/>
</dbReference>
<protein>
    <submittedName>
        <fullName evidence="3">Molecular chaperone</fullName>
    </submittedName>
</protein>
<dbReference type="InterPro" id="IPR050643">
    <property type="entry name" value="Periplasmic_pilus_chap"/>
</dbReference>